<dbReference type="OrthoDB" id="9813394at2"/>
<keyword evidence="5 9" id="KW-0418">Kinase</keyword>
<dbReference type="PANTHER" id="PTHR45339">
    <property type="entry name" value="HYBRID SIGNAL TRANSDUCTION HISTIDINE KINASE J"/>
    <property type="match status" value="1"/>
</dbReference>
<dbReference type="InterPro" id="IPR036890">
    <property type="entry name" value="HATPase_C_sf"/>
</dbReference>
<evidence type="ECO:0000256" key="4">
    <source>
        <dbReference type="ARBA" id="ARBA00022553"/>
    </source>
</evidence>
<dbReference type="InterPro" id="IPR003661">
    <property type="entry name" value="HisK_dim/P_dom"/>
</dbReference>
<dbReference type="HOGENOM" id="CLU_000445_89_3_9"/>
<reference evidence="9 10" key="1">
    <citation type="journal article" date="2012" name="J. Bacteriol.">
        <title>Complete genome sequences of Desulfosporosinus orientis DSM765T, Desulfosporosinus youngiae DSM17734T, Desulfosporosinus meridiei DSM13257T, and Desulfosporosinus acidiphilus DSM22704T.</title>
        <authorList>
            <person name="Pester M."/>
            <person name="Brambilla E."/>
            <person name="Alazard D."/>
            <person name="Rattei T."/>
            <person name="Weinmaier T."/>
            <person name="Han J."/>
            <person name="Lucas S."/>
            <person name="Lapidus A."/>
            <person name="Cheng J.F."/>
            <person name="Goodwin L."/>
            <person name="Pitluck S."/>
            <person name="Peters L."/>
            <person name="Ovchinnikova G."/>
            <person name="Teshima H."/>
            <person name="Detter J.C."/>
            <person name="Han C.S."/>
            <person name="Tapia R."/>
            <person name="Land M.L."/>
            <person name="Hauser L."/>
            <person name="Kyrpides N.C."/>
            <person name="Ivanova N.N."/>
            <person name="Pagani I."/>
            <person name="Huntmann M."/>
            <person name="Wei C.L."/>
            <person name="Davenport K.W."/>
            <person name="Daligault H."/>
            <person name="Chain P.S."/>
            <person name="Chen A."/>
            <person name="Mavromatis K."/>
            <person name="Markowitz V."/>
            <person name="Szeto E."/>
            <person name="Mikhailova N."/>
            <person name="Pati A."/>
            <person name="Wagner M."/>
            <person name="Woyke T."/>
            <person name="Ollivier B."/>
            <person name="Klenk H.P."/>
            <person name="Spring S."/>
            <person name="Loy A."/>
        </authorList>
    </citation>
    <scope>NUCLEOTIDE SEQUENCE [LARGE SCALE GENOMIC DNA]</scope>
    <source>
        <strain evidence="10">DSM 22704 / JCM 16185 / SJ4</strain>
    </source>
</reference>
<dbReference type="RefSeq" id="WP_014825729.1">
    <property type="nucleotide sequence ID" value="NC_018068.1"/>
</dbReference>
<dbReference type="eggNOG" id="COG2205">
    <property type="taxonomic scope" value="Bacteria"/>
</dbReference>
<evidence type="ECO:0000259" key="8">
    <source>
        <dbReference type="PROSITE" id="PS50109"/>
    </source>
</evidence>
<dbReference type="SUPFAM" id="SSF47384">
    <property type="entry name" value="Homodimeric domain of signal transducing histidine kinase"/>
    <property type="match status" value="1"/>
</dbReference>
<dbReference type="InterPro" id="IPR005467">
    <property type="entry name" value="His_kinase_dom"/>
</dbReference>
<name>I4D1P3_DESAJ</name>
<comment type="similarity">
    <text evidence="2">In the N-terminal section; belongs to the phytochrome family.</text>
</comment>
<dbReference type="PRINTS" id="PR00344">
    <property type="entry name" value="BCTRLSENSOR"/>
</dbReference>
<dbReference type="FunFam" id="3.30.565.10:FF:000010">
    <property type="entry name" value="Sensor histidine kinase RcsC"/>
    <property type="match status" value="1"/>
</dbReference>
<comment type="catalytic activity">
    <reaction evidence="1">
        <text>ATP + protein L-histidine = ADP + protein N-phospho-L-histidine.</text>
        <dbReference type="EC" id="2.7.13.3"/>
    </reaction>
</comment>
<evidence type="ECO:0000256" key="7">
    <source>
        <dbReference type="ARBA" id="ARBA00074306"/>
    </source>
</evidence>
<dbReference type="EMBL" id="CP003639">
    <property type="protein sequence ID" value="AFM39717.1"/>
    <property type="molecule type" value="Genomic_DNA"/>
</dbReference>
<sequence>MEEDISSHKLKSHLIDYKSHEIRTYMTRIIGMTDLTLMTELTEEQLDYLTVIKSSTKSLLKVLNDILDYSKILAGKANLEQVPFAIRETINEVIDIVTIAAKQKNIHLRLNSLDKSIPKKLIGDATRLKQVLSNLIDNSINFTDNGEVTIQVDIEDQDEISMQLKFIVTDTGTGVPEEKLVRLLESFGQDGSINRLESEGAGLAISQKLVELMKGKLYVESTEGIGSKFYFTAVFGIQGKGGC</sequence>
<dbReference type="InterPro" id="IPR003594">
    <property type="entry name" value="HATPase_dom"/>
</dbReference>
<dbReference type="PANTHER" id="PTHR45339:SF1">
    <property type="entry name" value="HYBRID SIGNAL TRANSDUCTION HISTIDINE KINASE J"/>
    <property type="match status" value="1"/>
</dbReference>
<evidence type="ECO:0000313" key="10">
    <source>
        <dbReference type="Proteomes" id="UP000002892"/>
    </source>
</evidence>
<proteinExistence type="inferred from homology"/>
<dbReference type="EC" id="2.7.13.3" evidence="3"/>
<dbReference type="SMART" id="SM00387">
    <property type="entry name" value="HATPase_c"/>
    <property type="match status" value="1"/>
</dbReference>
<accession>I4D1P3</accession>
<gene>
    <name evidence="9" type="ordered locus">Desaci_0656</name>
</gene>
<dbReference type="InterPro" id="IPR036097">
    <property type="entry name" value="HisK_dim/P_sf"/>
</dbReference>
<dbReference type="Pfam" id="PF02518">
    <property type="entry name" value="HATPase_c"/>
    <property type="match status" value="1"/>
</dbReference>
<evidence type="ECO:0000256" key="5">
    <source>
        <dbReference type="ARBA" id="ARBA00022777"/>
    </source>
</evidence>
<keyword evidence="6" id="KW-0902">Two-component regulatory system</keyword>
<dbReference type="AlphaFoldDB" id="I4D1P3"/>
<keyword evidence="4" id="KW-0597">Phosphoprotein</keyword>
<evidence type="ECO:0000256" key="6">
    <source>
        <dbReference type="ARBA" id="ARBA00023012"/>
    </source>
</evidence>
<keyword evidence="5 9" id="KW-0808">Transferase</keyword>
<evidence type="ECO:0000256" key="1">
    <source>
        <dbReference type="ARBA" id="ARBA00000085"/>
    </source>
</evidence>
<dbReference type="STRING" id="646529.Desaci_0656"/>
<dbReference type="InterPro" id="IPR004358">
    <property type="entry name" value="Sig_transdc_His_kin-like_C"/>
</dbReference>
<dbReference type="Gene3D" id="1.10.287.130">
    <property type="match status" value="1"/>
</dbReference>
<dbReference type="KEGG" id="dai:Desaci_0656"/>
<dbReference type="PROSITE" id="PS50109">
    <property type="entry name" value="HIS_KIN"/>
    <property type="match status" value="1"/>
</dbReference>
<dbReference type="CDD" id="cd00082">
    <property type="entry name" value="HisKA"/>
    <property type="match status" value="1"/>
</dbReference>
<evidence type="ECO:0000313" key="9">
    <source>
        <dbReference type="EMBL" id="AFM39717.1"/>
    </source>
</evidence>
<keyword evidence="10" id="KW-1185">Reference proteome</keyword>
<dbReference type="SMART" id="SM00388">
    <property type="entry name" value="HisKA"/>
    <property type="match status" value="1"/>
</dbReference>
<protein>
    <recommendedName>
        <fullName evidence="7">Circadian input-output histidine kinase CikA</fullName>
        <ecNumber evidence="3">2.7.13.3</ecNumber>
    </recommendedName>
</protein>
<dbReference type="Pfam" id="PF00512">
    <property type="entry name" value="HisKA"/>
    <property type="match status" value="1"/>
</dbReference>
<dbReference type="Gene3D" id="3.30.565.10">
    <property type="entry name" value="Histidine kinase-like ATPase, C-terminal domain"/>
    <property type="match status" value="1"/>
</dbReference>
<organism evidence="9 10">
    <name type="scientific">Desulfosporosinus acidiphilus (strain DSM 22704 / JCM 16185 / SJ4)</name>
    <dbReference type="NCBI Taxonomy" id="646529"/>
    <lineage>
        <taxon>Bacteria</taxon>
        <taxon>Bacillati</taxon>
        <taxon>Bacillota</taxon>
        <taxon>Clostridia</taxon>
        <taxon>Eubacteriales</taxon>
        <taxon>Desulfitobacteriaceae</taxon>
        <taxon>Desulfosporosinus</taxon>
    </lineage>
</organism>
<dbReference type="Proteomes" id="UP000002892">
    <property type="component" value="Chromosome"/>
</dbReference>
<evidence type="ECO:0000256" key="3">
    <source>
        <dbReference type="ARBA" id="ARBA00012438"/>
    </source>
</evidence>
<evidence type="ECO:0000256" key="2">
    <source>
        <dbReference type="ARBA" id="ARBA00006402"/>
    </source>
</evidence>
<dbReference type="GO" id="GO:0000155">
    <property type="term" value="F:phosphorelay sensor kinase activity"/>
    <property type="evidence" value="ECO:0007669"/>
    <property type="project" value="InterPro"/>
</dbReference>
<dbReference type="SUPFAM" id="SSF55874">
    <property type="entry name" value="ATPase domain of HSP90 chaperone/DNA topoisomerase II/histidine kinase"/>
    <property type="match status" value="1"/>
</dbReference>
<feature type="domain" description="Histidine kinase" evidence="8">
    <location>
        <begin position="17"/>
        <end position="237"/>
    </location>
</feature>